<keyword evidence="1 2" id="KW-0238">DNA-binding</keyword>
<evidence type="ECO:0000256" key="3">
    <source>
        <dbReference type="PIRNR" id="PIRNR002070"/>
    </source>
</evidence>
<dbReference type="PANTHER" id="PTHR10302:SF27">
    <property type="entry name" value="SINGLE-STRANDED DNA-BINDING PROTEIN"/>
    <property type="match status" value="1"/>
</dbReference>
<dbReference type="PROSITE" id="PS50935">
    <property type="entry name" value="SSB"/>
    <property type="match status" value="1"/>
</dbReference>
<proteinExistence type="inferred from homology"/>
<dbReference type="PANTHER" id="PTHR10302">
    <property type="entry name" value="SINGLE-STRANDED DNA-BINDING PROTEIN"/>
    <property type="match status" value="1"/>
</dbReference>
<dbReference type="Pfam" id="PF00436">
    <property type="entry name" value="SSB"/>
    <property type="match status" value="1"/>
</dbReference>
<gene>
    <name evidence="4" type="ORF">A6M13_04545</name>
</gene>
<dbReference type="STRING" id="33978.A6M13_04545"/>
<sequence>MNQVMLVGRIAHDLVLRTTTTGKSVLSFSLAVPQAFSADDKADFLPCVIWNQGAENMMKHCEKGMLVGVTGRLQRRMYESENMKNYIVEVIVSDIRFYAKAQKKPVQEPFFMKPDIQQPIMPREGG</sequence>
<evidence type="ECO:0000256" key="2">
    <source>
        <dbReference type="HAMAP-Rule" id="MF_00984"/>
    </source>
</evidence>
<dbReference type="GO" id="GO:0003697">
    <property type="term" value="F:single-stranded DNA binding"/>
    <property type="evidence" value="ECO:0007669"/>
    <property type="project" value="UniProtKB-UniRule"/>
</dbReference>
<keyword evidence="5" id="KW-1185">Reference proteome</keyword>
<dbReference type="GO" id="GO:0009295">
    <property type="term" value="C:nucleoid"/>
    <property type="evidence" value="ECO:0007669"/>
    <property type="project" value="TreeGrafter"/>
</dbReference>
<comment type="caution">
    <text evidence="4">The sequence shown here is derived from an EMBL/GenBank/DDBJ whole genome shotgun (WGS) entry which is preliminary data.</text>
</comment>
<comment type="caution">
    <text evidence="2">Lacks conserved residue(s) required for the propagation of feature annotation.</text>
</comment>
<dbReference type="CDD" id="cd04496">
    <property type="entry name" value="SSB_OBF"/>
    <property type="match status" value="1"/>
</dbReference>
<protein>
    <recommendedName>
        <fullName evidence="2 3">Single-stranded DNA-binding protein</fullName>
        <shortName evidence="2">SSB</shortName>
    </recommendedName>
</protein>
<comment type="subunit">
    <text evidence="2">Homotetramer.</text>
</comment>
<dbReference type="RefSeq" id="WP_066546902.1">
    <property type="nucleotide sequence ID" value="NZ_MASJ01000038.1"/>
</dbReference>
<dbReference type="EMBL" id="MASJ01000038">
    <property type="protein sequence ID" value="OCS83298.1"/>
    <property type="molecule type" value="Genomic_DNA"/>
</dbReference>
<evidence type="ECO:0000313" key="4">
    <source>
        <dbReference type="EMBL" id="OCS83298.1"/>
    </source>
</evidence>
<dbReference type="InterPro" id="IPR000424">
    <property type="entry name" value="Primosome_PriB/ssb"/>
</dbReference>
<dbReference type="InterPro" id="IPR011344">
    <property type="entry name" value="ssDNA-bd"/>
</dbReference>
<dbReference type="OrthoDB" id="9809878at2"/>
<dbReference type="Proteomes" id="UP000093199">
    <property type="component" value="Unassembled WGS sequence"/>
</dbReference>
<dbReference type="Gene3D" id="2.40.50.140">
    <property type="entry name" value="Nucleic acid-binding proteins"/>
    <property type="match status" value="1"/>
</dbReference>
<evidence type="ECO:0000256" key="1">
    <source>
        <dbReference type="ARBA" id="ARBA00023125"/>
    </source>
</evidence>
<dbReference type="GO" id="GO:0006260">
    <property type="term" value="P:DNA replication"/>
    <property type="evidence" value="ECO:0007669"/>
    <property type="project" value="InterPro"/>
</dbReference>
<dbReference type="AlphaFoldDB" id="A0A1C0Y803"/>
<dbReference type="PIRSF" id="PIRSF002070">
    <property type="entry name" value="SSB"/>
    <property type="match status" value="1"/>
</dbReference>
<name>A0A1C0Y803_9BACL</name>
<dbReference type="NCBIfam" id="TIGR00621">
    <property type="entry name" value="ssb"/>
    <property type="match status" value="1"/>
</dbReference>
<accession>A0A1C0Y803</accession>
<reference evidence="4 5" key="1">
    <citation type="submission" date="2016-07" db="EMBL/GenBank/DDBJ databases">
        <title>Caryophanon tenue genome sequencing.</title>
        <authorList>
            <person name="Verma A."/>
            <person name="Pal Y."/>
            <person name="Krishnamurthi S."/>
        </authorList>
    </citation>
    <scope>NUCLEOTIDE SEQUENCE [LARGE SCALE GENOMIC DNA]</scope>
    <source>
        <strain evidence="4 5">DSM 14152</strain>
    </source>
</reference>
<dbReference type="HAMAP" id="MF_00984">
    <property type="entry name" value="SSB"/>
    <property type="match status" value="1"/>
</dbReference>
<evidence type="ECO:0000313" key="5">
    <source>
        <dbReference type="Proteomes" id="UP000093199"/>
    </source>
</evidence>
<organism evidence="4 5">
    <name type="scientific">Caryophanon tenue</name>
    <dbReference type="NCBI Taxonomy" id="33978"/>
    <lineage>
        <taxon>Bacteria</taxon>
        <taxon>Bacillati</taxon>
        <taxon>Bacillota</taxon>
        <taxon>Bacilli</taxon>
        <taxon>Bacillales</taxon>
        <taxon>Caryophanaceae</taxon>
        <taxon>Caryophanon</taxon>
    </lineage>
</organism>
<dbReference type="InterPro" id="IPR012340">
    <property type="entry name" value="NA-bd_OB-fold"/>
</dbReference>
<dbReference type="SUPFAM" id="SSF50249">
    <property type="entry name" value="Nucleic acid-binding proteins"/>
    <property type="match status" value="1"/>
</dbReference>